<sequence>MEQGSYSGAGGKIRRRPAPRASAATPYDRPPAAAAARRLAAAAAAAYRGPGGDGSGDGQGGGWVSRLVDPASRLIAGGAARLFSSVFRKRFAVAPAPPAAAQPPASPPPGRDAEPNQDLPEATHTGFTPVGGMAKGKDLAATSIDKSLSEVEHLLMRKTFTRVEFDRLTDLLRARTVEPALSAQVDHNEDKNETRTRIHGIGGSTSHGMAIDHSPPADVPIRDVNSPANLAKQYMSSRYSREPQQSNLRSQVLFGNKAEASNTGYYMTSGAPLVQELNQVNNENPGLPVNGYMASGLRGRSAICKMSRSPFFKGPSSSSDMNVSPFSLSHARTPSLAAGGRQVLKRRGAEFDNELGSVGPIRRIRQKSNMMSPFKDARASPRGNFLPTRTIGSDFAEGSSALQEPSSSKRLLLESGQSLRTVERQRYSEDGKLSNDDVPPVPTQPNKMAEKIFEQLNIIAPSPKGKQSGQQSVAGKPRQSMSNGPKGVSDPSSSRQFQDSDGINHPHDSDMNGSTLNEDKLMKDGSSKVHSNTFHQDLGNKEMKSDHVAILNKPAISGNSFSATPSRKPGFKMAVFEDLTELDDDLEAPVPSKNSKFETDVKATEQKFDSKIKEQKVQHVKFEKKVESTSSKENVINSSVTEQPRTSTSKDVSTPGLFSFSDPEKKGTPNVSSNNNSGFTFPHVPPADSPEATVSAVPLASNKDDKQTSASPFMFGAKPSSTSDLETSTTAGVKTKGRPGESATKPASLDTPNLEKGNGRGGAGDIHKSSDKVLPTAAPTLTPPLHFASAASASPGLSNGLSHTSPPKLSDTTPTHIPAVNAASLTTIAGFSVSSSSPPVSSSLPAFPTINFGSSTSTVAAPKPESTSTETKPASTSLFGTVGTTAESKSKAPEPASKASSNLNTASVFSSNITTFSSSPITSSSTSSSTATFSSSPVASFSVGTAPATSTPSTTSGVQPASTAAFAFSSSGNSIFGFSSPAQSTGLSTTVGGSTSQPFPASTIFSSKLPQPQGTVSQPPQSSATQFSSSFPIVASGAAASSSAPGTVSFGVGASPPGTLLFGAGSSSSGPGTVSFGAGVSSSGGPGSVPIGVGASSSGTGVSSFGAGVSSSGPGTVSFGASLSSSGPGTMAFGGAPSSSGPGTVSFGVTTSSSGPVFGNSPFGSGAAAFSGSGSGFAFSSPSSSTASSFTVASTSMFSSSSTASSSAALSNPFGSASSSPSMFTFGQSAASSGGAFSFGAQSAPAFSSQAPPVYSFTSASASMNLSTPQPAFGMTNANTGFGMGSPGNDQMSMEDSMADDTNQAAPQQVSAPVFGSSVFGQPASSPAAPVFGQPAGSAAAPVFGQPASSPAAPVFGAPAAQPAGAFQFGGQQGSVQQNPSFPTGGSLEFQGGNFSLGSMGGDKSNRRIIKAKRTQKKR</sequence>
<feature type="region of interest" description="Disordered" evidence="1">
    <location>
        <begin position="1364"/>
        <end position="1419"/>
    </location>
</feature>
<feature type="region of interest" description="Disordered" evidence="1">
    <location>
        <begin position="622"/>
        <end position="816"/>
    </location>
</feature>
<feature type="region of interest" description="Disordered" evidence="1">
    <location>
        <begin position="1001"/>
        <end position="1024"/>
    </location>
</feature>
<feature type="compositionally biased region" description="Low complexity" evidence="1">
    <location>
        <begin position="19"/>
        <end position="48"/>
    </location>
</feature>
<feature type="compositionally biased region" description="Polar residues" evidence="1">
    <location>
        <begin position="490"/>
        <end position="501"/>
    </location>
</feature>
<feature type="compositionally biased region" description="Pro residues" evidence="1">
    <location>
        <begin position="97"/>
        <end position="110"/>
    </location>
</feature>
<feature type="compositionally biased region" description="Low complexity" evidence="1">
    <location>
        <begin position="893"/>
        <end position="902"/>
    </location>
</feature>
<dbReference type="EMBL" id="AK370086">
    <property type="protein sequence ID" value="BAK01287.1"/>
    <property type="molecule type" value="mRNA"/>
</dbReference>
<proteinExistence type="evidence at transcript level"/>
<evidence type="ECO:0000313" key="2">
    <source>
        <dbReference type="EMBL" id="BAK01287.1"/>
    </source>
</evidence>
<dbReference type="PANTHER" id="PTHR33416:SF20">
    <property type="entry name" value="NUCLEAR PORE COMPLEX PROTEIN NUP1"/>
    <property type="match status" value="1"/>
</dbReference>
<feature type="compositionally biased region" description="Basic residues" evidence="1">
    <location>
        <begin position="1407"/>
        <end position="1419"/>
    </location>
</feature>
<feature type="compositionally biased region" description="Polar residues" evidence="1">
    <location>
        <begin position="1288"/>
        <end position="1307"/>
    </location>
</feature>
<feature type="region of interest" description="Disordered" evidence="1">
    <location>
        <begin position="371"/>
        <end position="445"/>
    </location>
</feature>
<feature type="compositionally biased region" description="Polar residues" evidence="1">
    <location>
        <begin position="628"/>
        <end position="652"/>
    </location>
</feature>
<feature type="region of interest" description="Disordered" evidence="1">
    <location>
        <begin position="1"/>
        <end position="58"/>
    </location>
</feature>
<feature type="compositionally biased region" description="Polar residues" evidence="1">
    <location>
        <begin position="669"/>
        <end position="679"/>
    </location>
</feature>
<protein>
    <submittedName>
        <fullName evidence="2">Predicted protein</fullName>
    </submittedName>
</protein>
<feature type="region of interest" description="Disordered" evidence="1">
    <location>
        <begin position="461"/>
        <end position="538"/>
    </location>
</feature>
<feature type="region of interest" description="Disordered" evidence="1">
    <location>
        <begin position="856"/>
        <end position="902"/>
    </location>
</feature>
<accession>F2E1R5</accession>
<feature type="region of interest" description="Disordered" evidence="1">
    <location>
        <begin position="1277"/>
        <end position="1307"/>
    </location>
</feature>
<feature type="compositionally biased region" description="Polar residues" evidence="1">
    <location>
        <begin position="719"/>
        <end position="732"/>
    </location>
</feature>
<feature type="compositionally biased region" description="Low complexity" evidence="1">
    <location>
        <begin position="1364"/>
        <end position="1378"/>
    </location>
</feature>
<dbReference type="PANTHER" id="PTHR33416">
    <property type="entry name" value="NUCLEAR PORE COMPLEX PROTEIN NUP1"/>
    <property type="match status" value="1"/>
</dbReference>
<feature type="compositionally biased region" description="Gly residues" evidence="1">
    <location>
        <begin position="49"/>
        <end position="58"/>
    </location>
</feature>
<reference evidence="2" key="1">
    <citation type="journal article" date="2011" name="Plant Physiol.">
        <title>Comprehensive sequence analysis of 24,783 barley full-length cDNAs derived from 12 clone libraries.</title>
        <authorList>
            <person name="Matsumoto T."/>
            <person name="Tanaka T."/>
            <person name="Sakai H."/>
            <person name="Amano N."/>
            <person name="Kanamori H."/>
            <person name="Kurita K."/>
            <person name="Kikuta A."/>
            <person name="Kamiya K."/>
            <person name="Yamamoto M."/>
            <person name="Ikawa H."/>
            <person name="Fujii N."/>
            <person name="Hori K."/>
            <person name="Itoh T."/>
            <person name="Sato K."/>
        </authorList>
    </citation>
    <scope>NUCLEOTIDE SEQUENCE</scope>
    <source>
        <tissue evidence="2">Shoot and root</tissue>
    </source>
</reference>
<feature type="compositionally biased region" description="Polar residues" evidence="1">
    <location>
        <begin position="400"/>
        <end position="420"/>
    </location>
</feature>
<name>F2E1R5_HORVV</name>
<feature type="compositionally biased region" description="Low complexity" evidence="1">
    <location>
        <begin position="774"/>
        <end position="785"/>
    </location>
</feature>
<feature type="compositionally biased region" description="Polar residues" evidence="1">
    <location>
        <begin position="791"/>
        <end position="815"/>
    </location>
</feature>
<feature type="compositionally biased region" description="Basic and acidic residues" evidence="1">
    <location>
        <begin position="517"/>
        <end position="527"/>
    </location>
</feature>
<evidence type="ECO:0000256" key="1">
    <source>
        <dbReference type="SAM" id="MobiDB-lite"/>
    </source>
</evidence>
<feature type="compositionally biased region" description="Polar residues" evidence="1">
    <location>
        <begin position="465"/>
        <end position="483"/>
    </location>
</feature>
<feature type="compositionally biased region" description="Polar residues" evidence="1">
    <location>
        <begin position="856"/>
        <end position="885"/>
    </location>
</feature>
<organism evidence="2">
    <name type="scientific">Hordeum vulgare subsp. vulgare</name>
    <name type="common">Domesticated barley</name>
    <dbReference type="NCBI Taxonomy" id="112509"/>
    <lineage>
        <taxon>Eukaryota</taxon>
        <taxon>Viridiplantae</taxon>
        <taxon>Streptophyta</taxon>
        <taxon>Embryophyta</taxon>
        <taxon>Tracheophyta</taxon>
        <taxon>Spermatophyta</taxon>
        <taxon>Magnoliopsida</taxon>
        <taxon>Liliopsida</taxon>
        <taxon>Poales</taxon>
        <taxon>Poaceae</taxon>
        <taxon>BOP clade</taxon>
        <taxon>Pooideae</taxon>
        <taxon>Triticodae</taxon>
        <taxon>Triticeae</taxon>
        <taxon>Hordeinae</taxon>
        <taxon>Hordeum</taxon>
    </lineage>
</organism>
<feature type="compositionally biased region" description="Basic and acidic residues" evidence="1">
    <location>
        <begin position="421"/>
        <end position="435"/>
    </location>
</feature>
<feature type="region of interest" description="Disordered" evidence="1">
    <location>
        <begin position="97"/>
        <end position="130"/>
    </location>
</feature>